<keyword evidence="3 22" id="KW-0696">RNA-directed RNA polymerase</keyword>
<dbReference type="GO" id="GO:0004482">
    <property type="term" value="F:mRNA 5'-cap (guanine-N7-)-methyltransferase activity"/>
    <property type="evidence" value="ECO:0007669"/>
    <property type="project" value="InterPro"/>
</dbReference>
<dbReference type="GO" id="GO:0005524">
    <property type="term" value="F:ATP binding"/>
    <property type="evidence" value="ECO:0007669"/>
    <property type="project" value="UniProtKB-KW"/>
</dbReference>
<comment type="catalytic activity">
    <reaction evidence="19">
        <text>a 5'-end (5'-triphosphoguanosine)-adenylyl-adenylyl-cytidylyl-adenosine in mRNA + 2 S-adenosyl-L-methionine = a 5'-end (N(7)-methyl 5'-triphosphoguanosine)-(2'-O-methyladenylyl)-adenylyl-cytidylyl-adenosine in mRNA + 2 S-adenosyl-L-homocysteine + H(+)</text>
        <dbReference type="Rhea" id="RHEA:65376"/>
        <dbReference type="Rhea" id="RHEA-COMP:16797"/>
        <dbReference type="Rhea" id="RHEA-COMP:16798"/>
        <dbReference type="ChEBI" id="CHEBI:15378"/>
        <dbReference type="ChEBI" id="CHEBI:57856"/>
        <dbReference type="ChEBI" id="CHEBI:59789"/>
        <dbReference type="ChEBI" id="CHEBI:156483"/>
        <dbReference type="ChEBI" id="CHEBI:156484"/>
        <dbReference type="EC" id="2.1.1.375"/>
    </reaction>
</comment>
<comment type="catalytic activity">
    <reaction evidence="15">
        <text>a 5'-end (5'-triphosphoguanosine)-(2'-O-methyladenylyl)-adenylyl-cytidylyl-adenosine in mRNA + S-adenosyl-L-methionine = a 5'-end (N(7)-methyl 5'-triphosphoguanosine)-(2'-O-methyladenylyl)-adenylyl-cytidylyl-adenosine in mRNA + S-adenosyl-L-homocysteine</text>
        <dbReference type="Rhea" id="RHEA:65440"/>
        <dbReference type="Rhea" id="RHEA-COMP:16798"/>
        <dbReference type="Rhea" id="RHEA-COMP:16801"/>
        <dbReference type="ChEBI" id="CHEBI:57856"/>
        <dbReference type="ChEBI" id="CHEBI:59789"/>
        <dbReference type="ChEBI" id="CHEBI:156482"/>
        <dbReference type="ChEBI" id="CHEBI:156483"/>
    </reaction>
</comment>
<comment type="subcellular location">
    <subcellularLocation>
        <location evidence="1">Virion</location>
    </subcellularLocation>
</comment>
<dbReference type="EMBL" id="OQ999753">
    <property type="protein sequence ID" value="WMI40129.1"/>
    <property type="molecule type" value="Viral_cRNA"/>
</dbReference>
<keyword evidence="4" id="KW-0507">mRNA processing</keyword>
<evidence type="ECO:0000256" key="6">
    <source>
        <dbReference type="ARBA" id="ARBA00022691"/>
    </source>
</evidence>
<evidence type="ECO:0000256" key="11">
    <source>
        <dbReference type="ARBA" id="ARBA00022953"/>
    </source>
</evidence>
<proteinExistence type="predicted"/>
<dbReference type="PROSITE" id="PS50526">
    <property type="entry name" value="RDRP_SSRNA_NEG_NONSEG"/>
    <property type="match status" value="1"/>
</dbReference>
<evidence type="ECO:0000259" key="21">
    <source>
        <dbReference type="PROSITE" id="PS50526"/>
    </source>
</evidence>
<keyword evidence="7" id="KW-0548">Nucleotidyltransferase</keyword>
<feature type="domain" description="RdRp catalytic" evidence="21">
    <location>
        <begin position="593"/>
        <end position="769"/>
    </location>
</feature>
<evidence type="ECO:0000256" key="16">
    <source>
        <dbReference type="ARBA" id="ARBA00030436"/>
    </source>
</evidence>
<accession>A0AA51BSD6</accession>
<dbReference type="InterPro" id="IPR014023">
    <property type="entry name" value="Mononeg_RNA_pol_cat"/>
</dbReference>
<evidence type="ECO:0000256" key="15">
    <source>
        <dbReference type="ARBA" id="ARBA00024499"/>
    </source>
</evidence>
<evidence type="ECO:0000256" key="17">
    <source>
        <dbReference type="ARBA" id="ARBA00031012"/>
    </source>
</evidence>
<dbReference type="GO" id="GO:0003968">
    <property type="term" value="F:RNA-directed RNA polymerase activity"/>
    <property type="evidence" value="ECO:0007669"/>
    <property type="project" value="UniProtKB-KW"/>
</dbReference>
<evidence type="ECO:0000313" key="22">
    <source>
        <dbReference type="EMBL" id="WMI40129.1"/>
    </source>
</evidence>
<evidence type="ECO:0000256" key="9">
    <source>
        <dbReference type="ARBA" id="ARBA00022840"/>
    </source>
</evidence>
<dbReference type="InterPro" id="IPR026890">
    <property type="entry name" value="Mononeg_mRNAcap"/>
</dbReference>
<dbReference type="Pfam" id="PF14318">
    <property type="entry name" value="Mononeg_mRNAcap"/>
    <property type="match status" value="1"/>
</dbReference>
<comment type="catalytic activity">
    <reaction evidence="20">
        <text>GTP + H2O = GDP + phosphate + H(+)</text>
        <dbReference type="Rhea" id="RHEA:19669"/>
        <dbReference type="ChEBI" id="CHEBI:15377"/>
        <dbReference type="ChEBI" id="CHEBI:15378"/>
        <dbReference type="ChEBI" id="CHEBI:37565"/>
        <dbReference type="ChEBI" id="CHEBI:43474"/>
        <dbReference type="ChEBI" id="CHEBI:58189"/>
    </reaction>
</comment>
<keyword evidence="6" id="KW-0949">S-adenosyl-L-methionine</keyword>
<evidence type="ECO:0000256" key="13">
    <source>
        <dbReference type="ARBA" id="ARBA00023268"/>
    </source>
</evidence>
<reference evidence="22" key="2">
    <citation type="submission" date="2023-05" db="EMBL/GenBank/DDBJ databases">
        <authorList>
            <person name="Li W."/>
        </authorList>
    </citation>
    <scope>NUCLEOTIDE SEQUENCE</scope>
    <source>
        <strain evidence="22">RcPhV-1084-2</strain>
    </source>
</reference>
<evidence type="ECO:0000256" key="14">
    <source>
        <dbReference type="ARBA" id="ARBA00024494"/>
    </source>
</evidence>
<name>A0AA51BSD6_9MONO</name>
<dbReference type="EC" id="2.7.7.48" evidence="2"/>
<comment type="catalytic activity">
    <reaction evidence="14">
        <text>a 5'-end triphospho-adenylyl-adenylyl-cytidylyl-adenosine in mRNA + GDP + H(+) = a 5'-end (5'-triphosphoguanosine)-adenylyl-adenylyl-cytidylyl-adenosine in mRNA + diphosphate</text>
        <dbReference type="Rhea" id="RHEA:65436"/>
        <dbReference type="Rhea" id="RHEA-COMP:16797"/>
        <dbReference type="Rhea" id="RHEA-COMP:16799"/>
        <dbReference type="ChEBI" id="CHEBI:15378"/>
        <dbReference type="ChEBI" id="CHEBI:33019"/>
        <dbReference type="ChEBI" id="CHEBI:58189"/>
        <dbReference type="ChEBI" id="CHEBI:156484"/>
        <dbReference type="ChEBI" id="CHEBI:156503"/>
        <dbReference type="EC" id="2.7.7.88"/>
    </reaction>
</comment>
<keyword evidence="5" id="KW-0808">Transferase</keyword>
<evidence type="ECO:0000256" key="1">
    <source>
        <dbReference type="ARBA" id="ARBA00004328"/>
    </source>
</evidence>
<evidence type="ECO:0000256" key="7">
    <source>
        <dbReference type="ARBA" id="ARBA00022695"/>
    </source>
</evidence>
<evidence type="ECO:0000256" key="3">
    <source>
        <dbReference type="ARBA" id="ARBA00022484"/>
    </source>
</evidence>
<reference evidence="22" key="1">
    <citation type="journal article" date="2023" name="Microbiol. Spectr.">
        <title>Extreme Diversity of Mycoviruses Present in Single Strains of Rhizoctonia cerealis, the Pathogen of Wheat Sharp Eyespot.</title>
        <authorList>
            <person name="Li W."/>
            <person name="Sun H."/>
            <person name="Cao S."/>
            <person name="Zhang A."/>
            <person name="Zhang H."/>
            <person name="Shu Y."/>
            <person name="Chen H."/>
        </authorList>
    </citation>
    <scope>NUCLEOTIDE SEQUENCE</scope>
    <source>
        <strain evidence="22">RcPhV-1084-2</strain>
    </source>
</reference>
<keyword evidence="12" id="KW-0506">mRNA capping</keyword>
<sequence>MDPAIEQYFKSIRATLNPTHPEDDDWMLWEDDPFDDFLDDMDGARASPKKFVDIIPQGLDSPLLSTHRIKLIAALEGRKEDYRLRSTVSLKKEESFIKKIRALCPNKQLTVLSTEGSAELISEAWEKGDDHPRSLKKSKTVERIISARRAQFRDSPVDWALLRSDPVRSAAGAALPYQFAQNARRRVSDSSSGVEIVTSDLFDSKIHIGLNYVAWEYTNVVKLASFDTFLCVHDALLRRMKLTVADIILGVSESIGCASLAETATRVGHWQLRLILSGGDKCYDVAKAPEALYKTWASDLAGGSPGTPTPYDRMLEKYREKLRDLDVSEDFIDEIDTIVRSCEFYEEAVELSPMIRLAGHPVIDPTTSAAKSRRLATADDNSSPRKVEVSCYLFSHLMCKEYLRQNGRWPPIEFAPGSNTRLEYLRKNGWMALSDDDYPLDDWFHAEMQQIEEFDYHENYLHLFKDKSCSPGKARLEEFYHQPRGLDRDFRRLLLQMMNQPMIDTKQLIVEWANDSLTDDDHLILLYPKECEFKKQGRMFCMLTLKARLAFSIIQENVKSSIMKYLPFTSMVMGHAQLRSTLLELSANRGNQRTLFLELDLSSWNLMFRNFWIKELGELMDTMLGVREVFGRSHEFFAFSEIVVLAGDSRIDQLEDGTRGQRSTDNMWYDHRGGFEGIDQATWTVATILMVYTALLGTNCSFMLLGQGDNQTIAITRPMDDPVSDSDFVKMITKRIEKTCGKFNHIAKPEEFIESTRQITYSKDYYLNGVHIPKELHLASQAGPRTTDDVPTIAASMGAIFSSHITSASNARKPGRHFDLAIWEAGMFLEDVQKGVGPYAALDMILTPELLELSLLCPSSLGGMPVSPLSSFLTSGEPDILVSSIASIRILGLPISLQYLRALGDGMLMETTPSISVLLEDPFALPLISTKRATSIYESITEARVKQAYNIDIGPVVSFYSEGKKPITDFLSNITPFAPTILSDLMTLSSYGAAVKIKKMFTLTRTLVSSAQSRGDIETKVRLAGRSESMGALMRFSIVTRQSSQRRTDVTDSSLQLAKKMRSYWKKEIVGLEVTHPFDILPSRCVNGDQGVEVTVSNSISDLSVRGPHKPYLGGLTKEHRIGKDFSVVEGPVTDDLKKLAIIASSADYQEEIRMFMNSVCLSRCDHELDTMRLVLPTVDGGALAHRYRELGSKGAVRPLGNLRIAEHIAFTTDYIEGLSGSVVDYPVVFQMYFCTAIEWARSFREIEVKAGVTRRFTIPLRVQNIPPLVEPEFRLEKEVPIPGLLAQKGNPLIYIDDLKILKEGTFSRTVNVDFPNTPDLRAITGTLLSILLRKRIMTTALEEASDRLRIESLDEALFYSVGSEVLYQACISAGAHILAYKYMLTGSNEMIRYRPMALAIRIAQWISPLIASGIRREALRVPGGWAEYVSLIAPGQHGDINYIKRLETDIANDVVNLSMSRTFTEEALDLWVPSKGETISEADAASLEVSRLLWAISARTPHASVGAMRREFMKFREIMRRSHESAILLLGLYQYSVRIRLLLTAFQDTLGPEGPALIALTGRGISGINISPEESLRRCRLWTAEKPAARVAPSERYHPGDNCRLKVKQEDSFMTSMSLLDPAQVIDRCRLKDKLTRRRRISYSPFSTVASMWACVIKRHEVKGRVLVLGTGAGGIQRLMSGYGITSEGLDIQSSVPISVQTLGRGSPPDCHGRENATYNVATFSTSGDCCDPEVVLKAGIDRFHTFVIDVEVNSQTPCISVLKALQKSGATGLVYMKVLTSLDQILLYYSRLQAAGSSPSLYQLGTWNVKAGSGPFVLRFDMRASATLFSSTFRVSRLDDSYIEPKQVGHPIRKQYLPEYLHAISHGLLGRSANIFEALHTVIETLDDIRGEYRGEIHGTEIMDRAEWVSFLAWTLARFDDIDISDDMIFKEVETMYNTGGYVNTISRKNLRDIQVDIDRPGMIYLFQTVLPRLVEHKALWPDLHPLPL</sequence>
<evidence type="ECO:0000256" key="19">
    <source>
        <dbReference type="ARBA" id="ARBA00047370"/>
    </source>
</evidence>
<evidence type="ECO:0000256" key="8">
    <source>
        <dbReference type="ARBA" id="ARBA00022741"/>
    </source>
</evidence>
<evidence type="ECO:0000256" key="12">
    <source>
        <dbReference type="ARBA" id="ARBA00023042"/>
    </source>
</evidence>
<evidence type="ECO:0000256" key="18">
    <source>
        <dbReference type="ARBA" id="ARBA00047332"/>
    </source>
</evidence>
<evidence type="ECO:0000256" key="5">
    <source>
        <dbReference type="ARBA" id="ARBA00022679"/>
    </source>
</evidence>
<keyword evidence="11" id="KW-0693">Viral RNA replication</keyword>
<evidence type="ECO:0000256" key="4">
    <source>
        <dbReference type="ARBA" id="ARBA00022664"/>
    </source>
</evidence>
<keyword evidence="9" id="KW-0067">ATP-binding</keyword>
<dbReference type="Pfam" id="PF00946">
    <property type="entry name" value="Mononeg_RNA_pol"/>
    <property type="match status" value="1"/>
</dbReference>
<comment type="catalytic activity">
    <reaction evidence="18">
        <text>a 5'-end (5'-triphosphoguanosine)-adenylyl-adenylyl-cytidylyl-adenosine in mRNA + S-adenosyl-L-methionine = a 5'-end (5'-triphosphoguanosine)-(2'-O-methyladenylyl)-adenylyl-cytidylyl-adenosine in mRNA + S-adenosyl-L-homocysteine + H(+)</text>
        <dbReference type="Rhea" id="RHEA:65380"/>
        <dbReference type="Rhea" id="RHEA-COMP:16797"/>
        <dbReference type="Rhea" id="RHEA-COMP:16801"/>
        <dbReference type="ChEBI" id="CHEBI:15378"/>
        <dbReference type="ChEBI" id="CHEBI:57856"/>
        <dbReference type="ChEBI" id="CHEBI:59789"/>
        <dbReference type="ChEBI" id="CHEBI:156482"/>
        <dbReference type="ChEBI" id="CHEBI:156484"/>
    </reaction>
</comment>
<evidence type="ECO:0000256" key="2">
    <source>
        <dbReference type="ARBA" id="ARBA00012494"/>
    </source>
</evidence>
<evidence type="ECO:0000256" key="20">
    <source>
        <dbReference type="ARBA" id="ARBA00048548"/>
    </source>
</evidence>
<keyword evidence="8" id="KW-0547">Nucleotide-binding</keyword>
<keyword evidence="10" id="KW-0946">Virion</keyword>
<evidence type="ECO:0000256" key="10">
    <source>
        <dbReference type="ARBA" id="ARBA00022844"/>
    </source>
</evidence>
<protein>
    <recommendedName>
        <fullName evidence="2">RNA-directed RNA polymerase</fullName>
        <ecNumber evidence="2">2.7.7.48</ecNumber>
    </recommendedName>
    <alternativeName>
        <fullName evidence="17">Replicase</fullName>
    </alternativeName>
    <alternativeName>
        <fullName evidence="16">Transcriptase</fullName>
    </alternativeName>
</protein>
<organism evidence="22">
    <name type="scientific">Rhizoctonia cerealis phyllomonavirus</name>
    <dbReference type="NCBI Taxonomy" id="3068671"/>
    <lineage>
        <taxon>Viruses</taxon>
        <taxon>Riboviria</taxon>
        <taxon>Orthornavirae</taxon>
        <taxon>Negarnaviricota</taxon>
        <taxon>Haploviricotina</taxon>
        <taxon>Monjiviricetes</taxon>
        <taxon>Mononegavirales</taxon>
        <taxon>Mymonaviridae</taxon>
        <taxon>Phyllomonavirus</taxon>
    </lineage>
</organism>
<keyword evidence="13" id="KW-0511">Multifunctional enzyme</keyword>
<dbReference type="GO" id="GO:0044423">
    <property type="term" value="C:virion component"/>
    <property type="evidence" value="ECO:0007669"/>
    <property type="project" value="UniProtKB-KW"/>
</dbReference>